<dbReference type="GO" id="GO:0007234">
    <property type="term" value="P:osmosensory signaling via phosphorelay pathway"/>
    <property type="evidence" value="ECO:0007669"/>
    <property type="project" value="TreeGrafter"/>
</dbReference>
<dbReference type="FunFam" id="1.10.287.130:FF:000001">
    <property type="entry name" value="Two-component sensor histidine kinase"/>
    <property type="match status" value="1"/>
</dbReference>
<evidence type="ECO:0000256" key="11">
    <source>
        <dbReference type="SAM" id="Phobius"/>
    </source>
</evidence>
<evidence type="ECO:0000256" key="6">
    <source>
        <dbReference type="ARBA" id="ARBA00022741"/>
    </source>
</evidence>
<comment type="subcellular location">
    <subcellularLocation>
        <location evidence="2">Membrane</location>
    </subcellularLocation>
</comment>
<dbReference type="SMART" id="SM00304">
    <property type="entry name" value="HAMP"/>
    <property type="match status" value="1"/>
</dbReference>
<comment type="catalytic activity">
    <reaction evidence="1">
        <text>ATP + protein L-histidine = ADP + protein N-phospho-L-histidine.</text>
        <dbReference type="EC" id="2.7.13.3"/>
    </reaction>
</comment>
<dbReference type="CDD" id="cd00082">
    <property type="entry name" value="HisKA"/>
    <property type="match status" value="1"/>
</dbReference>
<dbReference type="FunFam" id="3.30.565.10:FF:000006">
    <property type="entry name" value="Sensor histidine kinase WalK"/>
    <property type="match status" value="1"/>
</dbReference>
<dbReference type="PANTHER" id="PTHR42878:SF7">
    <property type="entry name" value="SENSOR HISTIDINE KINASE GLRK"/>
    <property type="match status" value="1"/>
</dbReference>
<keyword evidence="6" id="KW-0547">Nucleotide-binding</keyword>
<evidence type="ECO:0000256" key="10">
    <source>
        <dbReference type="ARBA" id="ARBA00023136"/>
    </source>
</evidence>
<dbReference type="CDD" id="cd06225">
    <property type="entry name" value="HAMP"/>
    <property type="match status" value="1"/>
</dbReference>
<evidence type="ECO:0000313" key="15">
    <source>
        <dbReference type="Proteomes" id="UP000184386"/>
    </source>
</evidence>
<dbReference type="SMART" id="SM00388">
    <property type="entry name" value="HisKA"/>
    <property type="match status" value="1"/>
</dbReference>
<keyword evidence="5" id="KW-0808">Transferase</keyword>
<feature type="domain" description="Histidine kinase" evidence="12">
    <location>
        <begin position="148"/>
        <end position="360"/>
    </location>
</feature>
<dbReference type="PROSITE" id="PS50109">
    <property type="entry name" value="HIS_KIN"/>
    <property type="match status" value="1"/>
</dbReference>
<keyword evidence="11" id="KW-0812">Transmembrane</keyword>
<dbReference type="GO" id="GO:0016020">
    <property type="term" value="C:membrane"/>
    <property type="evidence" value="ECO:0007669"/>
    <property type="project" value="UniProtKB-SubCell"/>
</dbReference>
<keyword evidence="8" id="KW-0067">ATP-binding</keyword>
<dbReference type="InterPro" id="IPR003594">
    <property type="entry name" value="HATPase_dom"/>
</dbReference>
<dbReference type="InterPro" id="IPR050351">
    <property type="entry name" value="BphY/WalK/GraS-like"/>
</dbReference>
<keyword evidence="7 14" id="KW-0418">Kinase</keyword>
<dbReference type="OrthoDB" id="9813151at2"/>
<dbReference type="GO" id="GO:0030295">
    <property type="term" value="F:protein kinase activator activity"/>
    <property type="evidence" value="ECO:0007669"/>
    <property type="project" value="TreeGrafter"/>
</dbReference>
<name>A0A1M6QZ23_9FIRM</name>
<dbReference type="SMART" id="SM00387">
    <property type="entry name" value="HATPase_c"/>
    <property type="match status" value="1"/>
</dbReference>
<evidence type="ECO:0000256" key="3">
    <source>
        <dbReference type="ARBA" id="ARBA00012438"/>
    </source>
</evidence>
<evidence type="ECO:0000256" key="8">
    <source>
        <dbReference type="ARBA" id="ARBA00022840"/>
    </source>
</evidence>
<keyword evidence="4" id="KW-0597">Phosphoprotein</keyword>
<dbReference type="SUPFAM" id="SSF47384">
    <property type="entry name" value="Homodimeric domain of signal transducing histidine kinase"/>
    <property type="match status" value="1"/>
</dbReference>
<dbReference type="RefSeq" id="WP_073275545.1">
    <property type="nucleotide sequence ID" value="NZ_FRAC01000010.1"/>
</dbReference>
<dbReference type="SUPFAM" id="SSF158472">
    <property type="entry name" value="HAMP domain-like"/>
    <property type="match status" value="1"/>
</dbReference>
<dbReference type="EMBL" id="FRAC01000010">
    <property type="protein sequence ID" value="SHK25482.1"/>
    <property type="molecule type" value="Genomic_DNA"/>
</dbReference>
<evidence type="ECO:0000256" key="2">
    <source>
        <dbReference type="ARBA" id="ARBA00004370"/>
    </source>
</evidence>
<protein>
    <recommendedName>
        <fullName evidence="3">histidine kinase</fullName>
        <ecNumber evidence="3">2.7.13.3</ecNumber>
    </recommendedName>
</protein>
<reference evidence="14 15" key="1">
    <citation type="submission" date="2016-11" db="EMBL/GenBank/DDBJ databases">
        <authorList>
            <person name="Jaros S."/>
            <person name="Januszkiewicz K."/>
            <person name="Wedrychowicz H."/>
        </authorList>
    </citation>
    <scope>NUCLEOTIDE SEQUENCE [LARGE SCALE GENOMIC DNA]</scope>
    <source>
        <strain evidence="14 15">DSM 15929</strain>
    </source>
</reference>
<evidence type="ECO:0000256" key="9">
    <source>
        <dbReference type="ARBA" id="ARBA00023012"/>
    </source>
</evidence>
<gene>
    <name evidence="14" type="ORF">SAMN02745136_02094</name>
</gene>
<evidence type="ECO:0000256" key="7">
    <source>
        <dbReference type="ARBA" id="ARBA00022777"/>
    </source>
</evidence>
<dbReference type="CDD" id="cd00075">
    <property type="entry name" value="HATPase"/>
    <property type="match status" value="1"/>
</dbReference>
<organism evidence="14 15">
    <name type="scientific">Anaerocolumna jejuensis DSM 15929</name>
    <dbReference type="NCBI Taxonomy" id="1121322"/>
    <lineage>
        <taxon>Bacteria</taxon>
        <taxon>Bacillati</taxon>
        <taxon>Bacillota</taxon>
        <taxon>Clostridia</taxon>
        <taxon>Lachnospirales</taxon>
        <taxon>Lachnospiraceae</taxon>
        <taxon>Anaerocolumna</taxon>
    </lineage>
</organism>
<dbReference type="Pfam" id="PF02518">
    <property type="entry name" value="HATPase_c"/>
    <property type="match status" value="1"/>
</dbReference>
<dbReference type="Proteomes" id="UP000184386">
    <property type="component" value="Unassembled WGS sequence"/>
</dbReference>
<dbReference type="PRINTS" id="PR00344">
    <property type="entry name" value="BCTRLSENSOR"/>
</dbReference>
<keyword evidence="11" id="KW-1133">Transmembrane helix</keyword>
<dbReference type="InterPro" id="IPR005467">
    <property type="entry name" value="His_kinase_dom"/>
</dbReference>
<dbReference type="STRING" id="1121322.SAMN02745136_02094"/>
<dbReference type="InterPro" id="IPR036097">
    <property type="entry name" value="HisK_dim/P_sf"/>
</dbReference>
<dbReference type="PANTHER" id="PTHR42878">
    <property type="entry name" value="TWO-COMPONENT HISTIDINE KINASE"/>
    <property type="match status" value="1"/>
</dbReference>
<evidence type="ECO:0000256" key="5">
    <source>
        <dbReference type="ARBA" id="ARBA00022679"/>
    </source>
</evidence>
<dbReference type="InterPro" id="IPR003660">
    <property type="entry name" value="HAMP_dom"/>
</dbReference>
<dbReference type="Gene3D" id="3.30.565.10">
    <property type="entry name" value="Histidine kinase-like ATPase, C-terminal domain"/>
    <property type="match status" value="1"/>
</dbReference>
<dbReference type="GO" id="GO:0005524">
    <property type="term" value="F:ATP binding"/>
    <property type="evidence" value="ECO:0007669"/>
    <property type="project" value="UniProtKB-KW"/>
</dbReference>
<dbReference type="EC" id="2.7.13.3" evidence="3"/>
<dbReference type="PROSITE" id="PS50885">
    <property type="entry name" value="HAMP"/>
    <property type="match status" value="1"/>
</dbReference>
<evidence type="ECO:0000256" key="1">
    <source>
        <dbReference type="ARBA" id="ARBA00000085"/>
    </source>
</evidence>
<dbReference type="GO" id="GO:0000155">
    <property type="term" value="F:phosphorelay sensor kinase activity"/>
    <property type="evidence" value="ECO:0007669"/>
    <property type="project" value="InterPro"/>
</dbReference>
<feature type="transmembrane region" description="Helical" evidence="11">
    <location>
        <begin position="20"/>
        <end position="48"/>
    </location>
</feature>
<proteinExistence type="predicted"/>
<feature type="transmembrane region" description="Helical" evidence="11">
    <location>
        <begin position="54"/>
        <end position="77"/>
    </location>
</feature>
<accession>A0A1M6QZ23</accession>
<keyword evidence="10 11" id="KW-0472">Membrane</keyword>
<evidence type="ECO:0000256" key="4">
    <source>
        <dbReference type="ARBA" id="ARBA00022553"/>
    </source>
</evidence>
<keyword evidence="15" id="KW-1185">Reference proteome</keyword>
<dbReference type="Gene3D" id="1.10.287.130">
    <property type="match status" value="1"/>
</dbReference>
<sequence length="360" mass="41341">MKQEKEKSQRKYRKDLRHYFAESVIVTVCVCCLIAVFMVGICLKIFYHQTLTPVLLYGICLIICCVTVCLTGISLFVRTKKITTPVTRVSEAIMQISEGDFKIRIPHSVKKREGYAYENELDELVNNLNKMVSELEGMDYMRKDFMSNVSHEVKTPVAAITGLSEILLDGNLSEEDQREYLSLVHQESVRLSDLCENMLRMSRLDHQEIISENDEIRLDEQIRKCVILLSEKWQMKNIEFVLELPAVTIVSEKNLLMQIWMNLLDNAMKYSENNSIIEIGLSQKESEISVSIRDYGIGISPEKQSKIFERFYQCEESHKKQGSGLGLSIVKRILELLGGNIIYESRLGEGTKVTVVLTIY</sequence>
<dbReference type="Pfam" id="PF00672">
    <property type="entry name" value="HAMP"/>
    <property type="match status" value="1"/>
</dbReference>
<dbReference type="InterPro" id="IPR003661">
    <property type="entry name" value="HisK_dim/P_dom"/>
</dbReference>
<dbReference type="GO" id="GO:0000156">
    <property type="term" value="F:phosphorelay response regulator activity"/>
    <property type="evidence" value="ECO:0007669"/>
    <property type="project" value="TreeGrafter"/>
</dbReference>
<dbReference type="Gene3D" id="6.10.340.10">
    <property type="match status" value="1"/>
</dbReference>
<dbReference type="InterPro" id="IPR036890">
    <property type="entry name" value="HATPase_C_sf"/>
</dbReference>
<evidence type="ECO:0000259" key="12">
    <source>
        <dbReference type="PROSITE" id="PS50109"/>
    </source>
</evidence>
<dbReference type="SUPFAM" id="SSF55874">
    <property type="entry name" value="ATPase domain of HSP90 chaperone/DNA topoisomerase II/histidine kinase"/>
    <property type="match status" value="1"/>
</dbReference>
<dbReference type="Pfam" id="PF00512">
    <property type="entry name" value="HisKA"/>
    <property type="match status" value="1"/>
</dbReference>
<dbReference type="InterPro" id="IPR004358">
    <property type="entry name" value="Sig_transdc_His_kin-like_C"/>
</dbReference>
<dbReference type="AlphaFoldDB" id="A0A1M6QZ23"/>
<evidence type="ECO:0000259" key="13">
    <source>
        <dbReference type="PROSITE" id="PS50885"/>
    </source>
</evidence>
<evidence type="ECO:0000313" key="14">
    <source>
        <dbReference type="EMBL" id="SHK25482.1"/>
    </source>
</evidence>
<keyword evidence="9" id="KW-0902">Two-component regulatory system</keyword>
<feature type="domain" description="HAMP" evidence="13">
    <location>
        <begin position="80"/>
        <end position="140"/>
    </location>
</feature>